<dbReference type="InterPro" id="IPR015797">
    <property type="entry name" value="NUDIX_hydrolase-like_dom_sf"/>
</dbReference>
<evidence type="ECO:0000313" key="2">
    <source>
        <dbReference type="Proteomes" id="UP001139408"/>
    </source>
</evidence>
<sequence>MFLILSPISLFPFVFLWGFVRLGVEFNISQAELIGPFEHPYVDNVSGEGFSTHYIALGYRLIINDSLLSLPTEQHNQYIWLPEIELLKYPNIHKHTLWYFNL</sequence>
<dbReference type="Proteomes" id="UP001139408">
    <property type="component" value="Unassembled WGS sequence"/>
</dbReference>
<dbReference type="Gene3D" id="3.90.79.10">
    <property type="entry name" value="Nucleoside Triphosphate Pyrophosphohydrolase"/>
    <property type="match status" value="1"/>
</dbReference>
<name>A0A9X1Z9L4_9GAMM</name>
<dbReference type="SUPFAM" id="SSF55811">
    <property type="entry name" value="Nudix"/>
    <property type="match status" value="1"/>
</dbReference>
<evidence type="ECO:0000313" key="1">
    <source>
        <dbReference type="EMBL" id="MCL1106142.1"/>
    </source>
</evidence>
<protein>
    <recommendedName>
        <fullName evidence="3">Nudix hydrolase domain-containing protein</fullName>
    </recommendedName>
</protein>
<dbReference type="RefSeq" id="WP_188925631.1">
    <property type="nucleotide sequence ID" value="NZ_BMQI01000028.1"/>
</dbReference>
<reference evidence="1" key="1">
    <citation type="submission" date="2022-01" db="EMBL/GenBank/DDBJ databases">
        <title>Whole genome-based taxonomy of the Shewanellaceae.</title>
        <authorList>
            <person name="Martin-Rodriguez A.J."/>
        </authorList>
    </citation>
    <scope>NUCLEOTIDE SEQUENCE</scope>
    <source>
        <strain evidence="1">DSM 23803</strain>
    </source>
</reference>
<gene>
    <name evidence="1" type="ORF">L2749_12905</name>
</gene>
<dbReference type="EMBL" id="JAKILJ010000028">
    <property type="protein sequence ID" value="MCL1106142.1"/>
    <property type="molecule type" value="Genomic_DNA"/>
</dbReference>
<accession>A0A9X1Z9L4</accession>
<evidence type="ECO:0008006" key="3">
    <source>
        <dbReference type="Google" id="ProtNLM"/>
    </source>
</evidence>
<organism evidence="1 2">
    <name type="scientific">Shewanella algicola</name>
    <dbReference type="NCBI Taxonomy" id="640633"/>
    <lineage>
        <taxon>Bacteria</taxon>
        <taxon>Pseudomonadati</taxon>
        <taxon>Pseudomonadota</taxon>
        <taxon>Gammaproteobacteria</taxon>
        <taxon>Alteromonadales</taxon>
        <taxon>Shewanellaceae</taxon>
        <taxon>Shewanella</taxon>
    </lineage>
</organism>
<proteinExistence type="predicted"/>
<keyword evidence="2" id="KW-1185">Reference proteome</keyword>
<comment type="caution">
    <text evidence="1">The sequence shown here is derived from an EMBL/GenBank/DDBJ whole genome shotgun (WGS) entry which is preliminary data.</text>
</comment>
<dbReference type="AlphaFoldDB" id="A0A9X1Z9L4"/>